<dbReference type="RefSeq" id="WP_301808182.1">
    <property type="nucleotide sequence ID" value="NZ_JAUJZH010000006.1"/>
</dbReference>
<comment type="similarity">
    <text evidence="1">Belongs to the LysR transcriptional regulatory family.</text>
</comment>
<evidence type="ECO:0000313" key="4">
    <source>
        <dbReference type="Proteomes" id="UP001169027"/>
    </source>
</evidence>
<evidence type="ECO:0000313" key="3">
    <source>
        <dbReference type="EMBL" id="MDO1532865.1"/>
    </source>
</evidence>
<dbReference type="InterPro" id="IPR058163">
    <property type="entry name" value="LysR-type_TF_proteobact-type"/>
</dbReference>
<dbReference type="Proteomes" id="UP001169027">
    <property type="component" value="Unassembled WGS sequence"/>
</dbReference>
<gene>
    <name evidence="3" type="ORF">Q2T77_11255</name>
</gene>
<evidence type="ECO:0000259" key="2">
    <source>
        <dbReference type="Pfam" id="PF03466"/>
    </source>
</evidence>
<dbReference type="EMBL" id="JAUKVY010000006">
    <property type="protein sequence ID" value="MDO1532865.1"/>
    <property type="molecule type" value="Genomic_DNA"/>
</dbReference>
<dbReference type="PANTHER" id="PTHR30537">
    <property type="entry name" value="HTH-TYPE TRANSCRIPTIONAL REGULATOR"/>
    <property type="match status" value="1"/>
</dbReference>
<dbReference type="Gene3D" id="3.40.190.10">
    <property type="entry name" value="Periplasmic binding protein-like II"/>
    <property type="match status" value="2"/>
</dbReference>
<reference evidence="3" key="1">
    <citation type="submission" date="2023-06" db="EMBL/GenBank/DDBJ databases">
        <authorList>
            <person name="Jiang Y."/>
            <person name="Liu Q."/>
        </authorList>
    </citation>
    <scope>NUCLEOTIDE SEQUENCE</scope>
    <source>
        <strain evidence="3">CGMCC 1.12090</strain>
    </source>
</reference>
<name>A0ABT8S206_9BURK</name>
<keyword evidence="4" id="KW-1185">Reference proteome</keyword>
<proteinExistence type="inferred from homology"/>
<dbReference type="Pfam" id="PF03466">
    <property type="entry name" value="LysR_substrate"/>
    <property type="match status" value="1"/>
</dbReference>
<dbReference type="InterPro" id="IPR005119">
    <property type="entry name" value="LysR_subst-bd"/>
</dbReference>
<comment type="caution">
    <text evidence="3">The sequence shown here is derived from an EMBL/GenBank/DDBJ whole genome shotgun (WGS) entry which is preliminary data.</text>
</comment>
<feature type="domain" description="LysR substrate-binding" evidence="2">
    <location>
        <begin position="3"/>
        <end position="75"/>
    </location>
</feature>
<organism evidence="3 4">
    <name type="scientific">Variovorax ginsengisoli</name>
    <dbReference type="NCBI Taxonomy" id="363844"/>
    <lineage>
        <taxon>Bacteria</taxon>
        <taxon>Pseudomonadati</taxon>
        <taxon>Pseudomonadota</taxon>
        <taxon>Betaproteobacteria</taxon>
        <taxon>Burkholderiales</taxon>
        <taxon>Comamonadaceae</taxon>
        <taxon>Variovorax</taxon>
    </lineage>
</organism>
<evidence type="ECO:0000256" key="1">
    <source>
        <dbReference type="ARBA" id="ARBA00009437"/>
    </source>
</evidence>
<protein>
    <submittedName>
        <fullName evidence="3">LysR substrate-binding domain-containing protein</fullName>
    </submittedName>
</protein>
<dbReference type="SUPFAM" id="SSF53850">
    <property type="entry name" value="Periplasmic binding protein-like II"/>
    <property type="match status" value="1"/>
</dbReference>
<accession>A0ABT8S206</accession>
<dbReference type="PANTHER" id="PTHR30537:SF71">
    <property type="entry name" value="TRANSCRIPTIONAL REGULATORY PROTEIN"/>
    <property type="match status" value="1"/>
</dbReference>
<sequence>MPSNNGETTRDLSLRGLGIARLGLIYVADDIHAGRLVEILLGFNAGDIEEINAIFLNQRVMPLRLRAFIDFLAERISPKLAERR</sequence>